<dbReference type="HOGENOM" id="CLU_2049888_0_0_1"/>
<feature type="signal peptide" evidence="1">
    <location>
        <begin position="1"/>
        <end position="18"/>
    </location>
</feature>
<dbReference type="AlphaFoldDB" id="I1S041"/>
<feature type="chain" id="PRO_5010124658" evidence="1">
    <location>
        <begin position="19"/>
        <end position="120"/>
    </location>
</feature>
<dbReference type="EnsemblFungi" id="CEF75393">
    <property type="protein sequence ID" value="CEF75393"/>
    <property type="gene ID" value="FGRRES_10056"/>
</dbReference>
<reference key="3">
    <citation type="submission" date="2014-02" db="EMBL/GenBank/DDBJ databases">
        <title>A revised Fusarium graminearum genomic reference sequence using whole shotgun re-sequencing.</title>
        <authorList>
            <person name="King R."/>
            <person name="Urban M."/>
            <person name="Hassani-Pak K."/>
            <person name="Hammond-Kosack K."/>
        </authorList>
    </citation>
    <scope>NUCLEOTIDE SEQUENCE</scope>
    <source>
        <strain>PH-1</strain>
    </source>
</reference>
<evidence type="ECO:0000256" key="1">
    <source>
        <dbReference type="SAM" id="SignalP"/>
    </source>
</evidence>
<evidence type="ECO:0000313" key="2">
    <source>
        <dbReference type="EMBL" id="CEF75393.1"/>
    </source>
</evidence>
<accession>I1S041</accession>
<dbReference type="Proteomes" id="UP000070720">
    <property type="component" value="Chromosome 1"/>
</dbReference>
<reference evidence="3 4" key="1">
    <citation type="journal article" date="2007" name="Science">
        <title>The Fusarium graminearum genome reveals a link between localized polymorphism and pathogen specialization.</title>
        <authorList>
            <person name="Cuomo C.A."/>
            <person name="Gueldener U."/>
            <person name="Xu J.-R."/>
            <person name="Trail F."/>
            <person name="Turgeon B.G."/>
            <person name="Di Pietro A."/>
            <person name="Walton J.D."/>
            <person name="Ma L.-J."/>
            <person name="Baker S.E."/>
            <person name="Rep M."/>
            <person name="Adam G."/>
            <person name="Antoniw J."/>
            <person name="Baldwin T."/>
            <person name="Calvo S.E."/>
            <person name="Chang Y.-L."/>
            <person name="DeCaprio D."/>
            <person name="Gale L.R."/>
            <person name="Gnerre S."/>
            <person name="Goswami R.S."/>
            <person name="Hammond-Kosack K."/>
            <person name="Harris L.J."/>
            <person name="Hilburn K."/>
            <person name="Kennell J.C."/>
            <person name="Kroken S."/>
            <person name="Magnuson J.K."/>
            <person name="Mannhaupt G."/>
            <person name="Mauceli E.W."/>
            <person name="Mewes H.-W."/>
            <person name="Mitterbauer R."/>
            <person name="Muehlbauer G."/>
            <person name="Muensterkoetter M."/>
            <person name="Nelson D."/>
            <person name="O'Donnell K."/>
            <person name="Ouellet T."/>
            <person name="Qi W."/>
            <person name="Quesneville H."/>
            <person name="Roncero M.I.G."/>
            <person name="Seong K.-Y."/>
            <person name="Tetko I.V."/>
            <person name="Urban M."/>
            <person name="Waalwijk C."/>
            <person name="Ward T.J."/>
            <person name="Yao J."/>
            <person name="Birren B.W."/>
            <person name="Kistler H.C."/>
        </authorList>
    </citation>
    <scope>NUCLEOTIDE SEQUENCE [LARGE SCALE GENOMIC DNA]</scope>
    <source>
        <strain evidence="4">ATCC MYA-4620 / CBS 123657 / FGSC 9075 / NRRL 31084 / PH-1</strain>
        <strain evidence="3">PH-1 / ATCC MYA-4620 / FGSC 9075 / NRRL 31084</strain>
    </source>
</reference>
<gene>
    <name evidence="3" type="primary">FG10056.1</name>
    <name evidence="2" type="ORF">FGRAMPH1_01T07177</name>
</gene>
<dbReference type="InParanoid" id="I1S041"/>
<name>I1S041_GIBZE</name>
<reference evidence="3 4" key="2">
    <citation type="journal article" date="2010" name="Nature">
        <title>Comparative genomics reveals mobile pathogenicity chromosomes in Fusarium.</title>
        <authorList>
            <person name="Ma L.J."/>
            <person name="van der Does H.C."/>
            <person name="Borkovich K.A."/>
            <person name="Coleman J.J."/>
            <person name="Daboussi M.J."/>
            <person name="Di Pietro A."/>
            <person name="Dufresne M."/>
            <person name="Freitag M."/>
            <person name="Grabherr M."/>
            <person name="Henrissat B."/>
            <person name="Houterman P.M."/>
            <person name="Kang S."/>
            <person name="Shim W.B."/>
            <person name="Woloshuk C."/>
            <person name="Xie X."/>
            <person name="Xu J.R."/>
            <person name="Antoniw J."/>
            <person name="Baker S.E."/>
            <person name="Bluhm B.H."/>
            <person name="Breakspear A."/>
            <person name="Brown D.W."/>
            <person name="Butchko R.A."/>
            <person name="Chapman S."/>
            <person name="Coulson R."/>
            <person name="Coutinho P.M."/>
            <person name="Danchin E.G."/>
            <person name="Diener A."/>
            <person name="Gale L.R."/>
            <person name="Gardiner D.M."/>
            <person name="Goff S."/>
            <person name="Hammond-Kosack K.E."/>
            <person name="Hilburn K."/>
            <person name="Hua-Van A."/>
            <person name="Jonkers W."/>
            <person name="Kazan K."/>
            <person name="Kodira C.D."/>
            <person name="Koehrsen M."/>
            <person name="Kumar L."/>
            <person name="Lee Y.H."/>
            <person name="Li L."/>
            <person name="Manners J.M."/>
            <person name="Miranda-Saavedra D."/>
            <person name="Mukherjee M."/>
            <person name="Park G."/>
            <person name="Park J."/>
            <person name="Park S.Y."/>
            <person name="Proctor R.H."/>
            <person name="Regev A."/>
            <person name="Ruiz-Roldan M.C."/>
            <person name="Sain D."/>
            <person name="Sakthikumar S."/>
            <person name="Sykes S."/>
            <person name="Schwartz D.C."/>
            <person name="Turgeon B.G."/>
            <person name="Wapinski I."/>
            <person name="Yoder O."/>
            <person name="Young S."/>
            <person name="Zeng Q."/>
            <person name="Zhou S."/>
            <person name="Galagan J."/>
            <person name="Cuomo C.A."/>
            <person name="Kistler H.C."/>
            <person name="Rep M."/>
        </authorList>
    </citation>
    <scope>GENOME REANNOTATION</scope>
    <source>
        <strain evidence="4">ATCC MYA-4620 / CBS 123657 / FGSC 9075 / NRRL 31084 / PH-1</strain>
        <strain evidence="3">PH-1 / ATCC MYA-4620 / FGSC 9075 / NRRL 31084</strain>
    </source>
</reference>
<dbReference type="RefSeq" id="XP_011318985.1">
    <property type="nucleotide sequence ID" value="XM_011320683.1"/>
</dbReference>
<keyword evidence="1" id="KW-0732">Signal</keyword>
<dbReference type="KEGG" id="fgr:FGSG_10056"/>
<evidence type="ECO:0000313" key="3">
    <source>
        <dbReference type="EnsemblFungi" id="CEF75393"/>
    </source>
</evidence>
<reference evidence="2 4" key="4">
    <citation type="journal article" date="2015" name="BMC Genomics">
        <title>The completed genome sequence of the pathogenic ascomycete fungus Fusarium graminearum.</title>
        <authorList>
            <person name="King R."/>
            <person name="Urban M."/>
            <person name="Hammond-Kosack M.C."/>
            <person name="Hassani-Pak K."/>
            <person name="Hammond-Kosack K.E."/>
        </authorList>
    </citation>
    <scope>NUCLEOTIDE SEQUENCE [LARGE SCALE GENOMIC DNA]</scope>
    <source>
        <strain evidence="4">ATCC MYA-4620 / CBS 123657 / FGSC 9075 / NRRL 31084 / PH-1</strain>
        <strain evidence="2">PH-1</strain>
    </source>
</reference>
<reference evidence="3" key="5">
    <citation type="submission" date="2017-01" db="UniProtKB">
        <authorList>
            <consortium name="EnsemblFungi"/>
        </authorList>
    </citation>
    <scope>IDENTIFICATION</scope>
    <source>
        <strain evidence="3">PH-1 / ATCC MYA-4620 / FGSC 9075 / NRRL 31084</strain>
    </source>
</reference>
<evidence type="ECO:0000313" key="4">
    <source>
        <dbReference type="Proteomes" id="UP000070720"/>
    </source>
</evidence>
<dbReference type="OrthoDB" id="10388030at2759"/>
<keyword evidence="4" id="KW-1185">Reference proteome</keyword>
<protein>
    <submittedName>
        <fullName evidence="2">Chromosome 1, complete genome</fullName>
    </submittedName>
</protein>
<organism evidence="2 4">
    <name type="scientific">Gibberella zeae (strain ATCC MYA-4620 / CBS 123657 / FGSC 9075 / NRRL 31084 / PH-1)</name>
    <name type="common">Wheat head blight fungus</name>
    <name type="synonym">Fusarium graminearum</name>
    <dbReference type="NCBI Taxonomy" id="229533"/>
    <lineage>
        <taxon>Eukaryota</taxon>
        <taxon>Fungi</taxon>
        <taxon>Dikarya</taxon>
        <taxon>Ascomycota</taxon>
        <taxon>Pezizomycotina</taxon>
        <taxon>Sordariomycetes</taxon>
        <taxon>Hypocreomycetidae</taxon>
        <taxon>Hypocreales</taxon>
        <taxon>Nectriaceae</taxon>
        <taxon>Fusarium</taxon>
    </lineage>
</organism>
<proteinExistence type="predicted"/>
<sequence>MSHRLLTWLWHIVRLCSENNTSDPVQSLVEMILPDLDYLSSVSCVLGSKPMSQDIVTPQREVRYQTLVENVIVAGMSKPHTDRNTRGTDDVELGQVRSLVKNPSHYGYFQIVFQCIADNV</sequence>
<dbReference type="VEuPathDB" id="FungiDB:FGRAMPH1_01G07177"/>
<dbReference type="EMBL" id="HG970332">
    <property type="protein sequence ID" value="CEF75393.1"/>
    <property type="molecule type" value="Genomic_DNA"/>
</dbReference>